<comment type="caution">
    <text evidence="3">The sequence shown here is derived from an EMBL/GenBank/DDBJ whole genome shotgun (WGS) entry which is preliminary data.</text>
</comment>
<feature type="compositionally biased region" description="Basic and acidic residues" evidence="1">
    <location>
        <begin position="24"/>
        <end position="37"/>
    </location>
</feature>
<protein>
    <submittedName>
        <fullName evidence="3">Uncharacterized protein</fullName>
    </submittedName>
</protein>
<evidence type="ECO:0000313" key="4">
    <source>
        <dbReference type="Proteomes" id="UP001206925"/>
    </source>
</evidence>
<organism evidence="3 4">
    <name type="scientific">Ambrosia artemisiifolia</name>
    <name type="common">Common ragweed</name>
    <dbReference type="NCBI Taxonomy" id="4212"/>
    <lineage>
        <taxon>Eukaryota</taxon>
        <taxon>Viridiplantae</taxon>
        <taxon>Streptophyta</taxon>
        <taxon>Embryophyta</taxon>
        <taxon>Tracheophyta</taxon>
        <taxon>Spermatophyta</taxon>
        <taxon>Magnoliopsida</taxon>
        <taxon>eudicotyledons</taxon>
        <taxon>Gunneridae</taxon>
        <taxon>Pentapetalae</taxon>
        <taxon>asterids</taxon>
        <taxon>campanulids</taxon>
        <taxon>Asterales</taxon>
        <taxon>Asteraceae</taxon>
        <taxon>Asteroideae</taxon>
        <taxon>Heliantheae alliance</taxon>
        <taxon>Heliantheae</taxon>
        <taxon>Ambrosia</taxon>
    </lineage>
</organism>
<dbReference type="EMBL" id="JAMZMK010000112">
    <property type="protein sequence ID" value="KAI7757490.1"/>
    <property type="molecule type" value="Genomic_DNA"/>
</dbReference>
<feature type="chain" id="PRO_5042251854" evidence="2">
    <location>
        <begin position="16"/>
        <end position="195"/>
    </location>
</feature>
<feature type="signal peptide" evidence="2">
    <location>
        <begin position="1"/>
        <end position="15"/>
    </location>
</feature>
<keyword evidence="2" id="KW-0732">Signal</keyword>
<proteinExistence type="predicted"/>
<dbReference type="Proteomes" id="UP001206925">
    <property type="component" value="Unassembled WGS sequence"/>
</dbReference>
<evidence type="ECO:0000256" key="2">
    <source>
        <dbReference type="SAM" id="SignalP"/>
    </source>
</evidence>
<evidence type="ECO:0000256" key="1">
    <source>
        <dbReference type="SAM" id="MobiDB-lite"/>
    </source>
</evidence>
<dbReference type="AlphaFoldDB" id="A0AAD5DGY3"/>
<gene>
    <name evidence="3" type="ORF">M8C21_001475</name>
</gene>
<feature type="compositionally biased region" description="Polar residues" evidence="1">
    <location>
        <begin position="46"/>
        <end position="67"/>
    </location>
</feature>
<name>A0AAD5DGY3_AMBAR</name>
<accession>A0AAD5DGY3</accession>
<sequence length="195" mass="22206">MLLFVLICFTQPGGNDDSYQVGATDRRNPAYRPDMHGKSRPPYDLNDNNSHGNQISSAPKAPTSFSMGGTFKVKPDDDGVDRKASSSGWMRYQSSSEFVCHDDLYQVLVCMDHHKVLVQTRWTLILCMHYAIGSIHLGGSKGRIWRSRVNLIGEWCLKIDHSRHYSPLAKRSRIISLEHVPSSKHDFRYHRVHAP</sequence>
<evidence type="ECO:0000313" key="3">
    <source>
        <dbReference type="EMBL" id="KAI7757490.1"/>
    </source>
</evidence>
<feature type="region of interest" description="Disordered" evidence="1">
    <location>
        <begin position="17"/>
        <end position="68"/>
    </location>
</feature>
<keyword evidence="4" id="KW-1185">Reference proteome</keyword>
<reference evidence="3" key="1">
    <citation type="submission" date="2022-06" db="EMBL/GenBank/DDBJ databases">
        <title>Uncovering the hologenomic basis of an extraordinary plant invasion.</title>
        <authorList>
            <person name="Bieker V.C."/>
            <person name="Martin M.D."/>
            <person name="Gilbert T."/>
            <person name="Hodgins K."/>
            <person name="Battlay P."/>
            <person name="Petersen B."/>
            <person name="Wilson J."/>
        </authorList>
    </citation>
    <scope>NUCLEOTIDE SEQUENCE</scope>
    <source>
        <strain evidence="3">AA19_3_7</strain>
        <tissue evidence="3">Leaf</tissue>
    </source>
</reference>